<gene>
    <name evidence="2" type="ORF">STH12_01933</name>
</gene>
<dbReference type="EMBL" id="CP020373">
    <property type="protein sequence ID" value="AZQ11033.1"/>
    <property type="molecule type" value="Genomic_DNA"/>
</dbReference>
<dbReference type="Proteomes" id="UP000278437">
    <property type="component" value="Chromosome"/>
</dbReference>
<keyword evidence="3" id="KW-1185">Reference proteome</keyword>
<evidence type="ECO:0000313" key="3">
    <source>
        <dbReference type="Proteomes" id="UP000278437"/>
    </source>
</evidence>
<protein>
    <submittedName>
        <fullName evidence="2">Uncharacterized protein</fullName>
    </submittedName>
</protein>
<organism evidence="2 3">
    <name type="scientific">Shewanella khirikhana</name>
    <dbReference type="NCBI Taxonomy" id="1965282"/>
    <lineage>
        <taxon>Bacteria</taxon>
        <taxon>Pseudomonadati</taxon>
        <taxon>Pseudomonadota</taxon>
        <taxon>Gammaproteobacteria</taxon>
        <taxon>Alteromonadales</taxon>
        <taxon>Shewanellaceae</taxon>
        <taxon>Shewanella</taxon>
    </lineage>
</organism>
<proteinExistence type="predicted"/>
<evidence type="ECO:0000313" key="2">
    <source>
        <dbReference type="EMBL" id="AZQ11033.1"/>
    </source>
</evidence>
<accession>A0ABM7DBI2</accession>
<sequence length="52" mass="6058">MWNWFTKVFGIKKSPQRRKVQFDIPFEQLDNQPGAKSVEQQTNGNKPAPKDP</sequence>
<name>A0ABM7DBI2_9GAMM</name>
<reference evidence="3" key="1">
    <citation type="submission" date="2017-03" db="EMBL/GenBank/DDBJ databases">
        <title>Full genome sequence of a non-lethal Shewanella isolate that potentiates virulence of Vibio parahaemolyticus causing acute hepatopancreatic necrosis disease (AHPND) in shrimp.</title>
        <authorList>
            <person name="Prachumwat A."/>
            <person name="Sritunyalucksana K."/>
        </authorList>
    </citation>
    <scope>NUCLEOTIDE SEQUENCE [LARGE SCALE GENOMIC DNA]</scope>
    <source>
        <strain evidence="3">TH2012</strain>
    </source>
</reference>
<feature type="region of interest" description="Disordered" evidence="1">
    <location>
        <begin position="24"/>
        <end position="52"/>
    </location>
</feature>
<evidence type="ECO:0000256" key="1">
    <source>
        <dbReference type="SAM" id="MobiDB-lite"/>
    </source>
</evidence>